<dbReference type="SUPFAM" id="SSF46785">
    <property type="entry name" value="Winged helix' DNA-binding domain"/>
    <property type="match status" value="1"/>
</dbReference>
<evidence type="ECO:0000313" key="7">
    <source>
        <dbReference type="Proteomes" id="UP001375743"/>
    </source>
</evidence>
<name>A0ABU8XS30_9PROT</name>
<dbReference type="InterPro" id="IPR036390">
    <property type="entry name" value="WH_DNA-bd_sf"/>
</dbReference>
<keyword evidence="2" id="KW-0238">DNA-binding</keyword>
<gene>
    <name evidence="6" type="ORF">U1T56_12725</name>
</gene>
<evidence type="ECO:0000259" key="5">
    <source>
        <dbReference type="PROSITE" id="PS51063"/>
    </source>
</evidence>
<dbReference type="SUPFAM" id="SSF51206">
    <property type="entry name" value="cAMP-binding domain-like"/>
    <property type="match status" value="1"/>
</dbReference>
<organism evidence="6 7">
    <name type="scientific">Benzoatithermus flavus</name>
    <dbReference type="NCBI Taxonomy" id="3108223"/>
    <lineage>
        <taxon>Bacteria</taxon>
        <taxon>Pseudomonadati</taxon>
        <taxon>Pseudomonadota</taxon>
        <taxon>Alphaproteobacteria</taxon>
        <taxon>Geminicoccales</taxon>
        <taxon>Geminicoccaceae</taxon>
        <taxon>Benzoatithermus</taxon>
    </lineage>
</organism>
<dbReference type="SMART" id="SM00100">
    <property type="entry name" value="cNMP"/>
    <property type="match status" value="1"/>
</dbReference>
<dbReference type="Pfam" id="PF13545">
    <property type="entry name" value="HTH_Crp_2"/>
    <property type="match status" value="1"/>
</dbReference>
<dbReference type="InterPro" id="IPR018490">
    <property type="entry name" value="cNMP-bd_dom_sf"/>
</dbReference>
<dbReference type="PANTHER" id="PTHR24567">
    <property type="entry name" value="CRP FAMILY TRANSCRIPTIONAL REGULATORY PROTEIN"/>
    <property type="match status" value="1"/>
</dbReference>
<feature type="domain" description="Cyclic nucleotide-binding" evidence="4">
    <location>
        <begin position="18"/>
        <end position="121"/>
    </location>
</feature>
<sequence>MSKDETSARKALLSGHPLFAELRAEELEQIVRVATERCYAHGQLVFQRGDPGTSLLGVLAGRVRIGLSSEDGKEVTFGILGPGELFGEIGALDGQGRTADAVAMDGCRLLVLEHRDFLSFLERNPRCAVRLLQILCARMRKATGVCESLALLDVPVRLARLLLQLALDHGEPTGEGRRIALRLSQQELGNLIAATRESVNKHLKAWEAEGLIGMEQGRLVLNDIEAMRLLSGCLR</sequence>
<dbReference type="SMART" id="SM00419">
    <property type="entry name" value="HTH_CRP"/>
    <property type="match status" value="1"/>
</dbReference>
<dbReference type="Pfam" id="PF00027">
    <property type="entry name" value="cNMP_binding"/>
    <property type="match status" value="1"/>
</dbReference>
<keyword evidence="7" id="KW-1185">Reference proteome</keyword>
<dbReference type="CDD" id="cd00038">
    <property type="entry name" value="CAP_ED"/>
    <property type="match status" value="1"/>
</dbReference>
<dbReference type="InterPro" id="IPR014710">
    <property type="entry name" value="RmlC-like_jellyroll"/>
</dbReference>
<dbReference type="Proteomes" id="UP001375743">
    <property type="component" value="Unassembled WGS sequence"/>
</dbReference>
<dbReference type="EMBL" id="JBBLZC010000011">
    <property type="protein sequence ID" value="MEK0084020.1"/>
    <property type="molecule type" value="Genomic_DNA"/>
</dbReference>
<dbReference type="PANTHER" id="PTHR24567:SF68">
    <property type="entry name" value="DNA-BINDING TRANSCRIPTIONAL DUAL REGULATOR CRP"/>
    <property type="match status" value="1"/>
</dbReference>
<dbReference type="RefSeq" id="WP_418159869.1">
    <property type="nucleotide sequence ID" value="NZ_JBBLZC010000011.1"/>
</dbReference>
<proteinExistence type="predicted"/>
<evidence type="ECO:0000256" key="1">
    <source>
        <dbReference type="ARBA" id="ARBA00023015"/>
    </source>
</evidence>
<evidence type="ECO:0000256" key="2">
    <source>
        <dbReference type="ARBA" id="ARBA00023125"/>
    </source>
</evidence>
<comment type="caution">
    <text evidence="6">The sequence shown here is derived from an EMBL/GenBank/DDBJ whole genome shotgun (WGS) entry which is preliminary data.</text>
</comment>
<dbReference type="InterPro" id="IPR012318">
    <property type="entry name" value="HTH_CRP"/>
</dbReference>
<dbReference type="InterPro" id="IPR000595">
    <property type="entry name" value="cNMP-bd_dom"/>
</dbReference>
<reference evidence="6 7" key="1">
    <citation type="submission" date="2024-01" db="EMBL/GenBank/DDBJ databases">
        <title>Multi-omics insights into the function and evolution of sodium benzoate biodegradation pathways in Benzoatithermus flavus gen. nov., sp. nov. from hot spring.</title>
        <authorList>
            <person name="Hu C.-J."/>
            <person name="Li W.-J."/>
        </authorList>
    </citation>
    <scope>NUCLEOTIDE SEQUENCE [LARGE SCALE GENOMIC DNA]</scope>
    <source>
        <strain evidence="6 7">SYSU G07066</strain>
    </source>
</reference>
<keyword evidence="3" id="KW-0804">Transcription</keyword>
<evidence type="ECO:0000313" key="6">
    <source>
        <dbReference type="EMBL" id="MEK0084020.1"/>
    </source>
</evidence>
<accession>A0ABU8XS30</accession>
<dbReference type="InterPro" id="IPR050397">
    <property type="entry name" value="Env_Response_Regulators"/>
</dbReference>
<evidence type="ECO:0000256" key="3">
    <source>
        <dbReference type="ARBA" id="ARBA00023163"/>
    </source>
</evidence>
<dbReference type="Gene3D" id="1.10.10.10">
    <property type="entry name" value="Winged helix-like DNA-binding domain superfamily/Winged helix DNA-binding domain"/>
    <property type="match status" value="1"/>
</dbReference>
<evidence type="ECO:0000259" key="4">
    <source>
        <dbReference type="PROSITE" id="PS50042"/>
    </source>
</evidence>
<protein>
    <submittedName>
        <fullName evidence="6">Crp/Fnr family transcriptional regulator</fullName>
    </submittedName>
</protein>
<dbReference type="PROSITE" id="PS50042">
    <property type="entry name" value="CNMP_BINDING_3"/>
    <property type="match status" value="1"/>
</dbReference>
<dbReference type="Gene3D" id="2.60.120.10">
    <property type="entry name" value="Jelly Rolls"/>
    <property type="match status" value="1"/>
</dbReference>
<dbReference type="InterPro" id="IPR036388">
    <property type="entry name" value="WH-like_DNA-bd_sf"/>
</dbReference>
<feature type="domain" description="HTH crp-type" evidence="5">
    <location>
        <begin position="152"/>
        <end position="225"/>
    </location>
</feature>
<dbReference type="PROSITE" id="PS51063">
    <property type="entry name" value="HTH_CRP_2"/>
    <property type="match status" value="1"/>
</dbReference>
<keyword evidence="1" id="KW-0805">Transcription regulation</keyword>